<evidence type="ECO:0000259" key="3">
    <source>
        <dbReference type="Pfam" id="PF07523"/>
    </source>
</evidence>
<gene>
    <name evidence="4" type="ORF">IAB05_00755</name>
</gene>
<dbReference type="Gene3D" id="2.60.40.4270">
    <property type="entry name" value="Listeria-Bacteroides repeat domain"/>
    <property type="match status" value="3"/>
</dbReference>
<dbReference type="PROSITE" id="PS51257">
    <property type="entry name" value="PROKAR_LIPOPROTEIN"/>
    <property type="match status" value="1"/>
</dbReference>
<proteinExistence type="predicted"/>
<dbReference type="AlphaFoldDB" id="A0A9D1SGS5"/>
<feature type="signal peptide" evidence="2">
    <location>
        <begin position="1"/>
        <end position="22"/>
    </location>
</feature>
<comment type="subcellular location">
    <subcellularLocation>
        <location evidence="1">Cell envelope</location>
    </subcellularLocation>
</comment>
<dbReference type="InterPro" id="IPR042229">
    <property type="entry name" value="Listeria/Bacterioides_rpt_sf"/>
</dbReference>
<reference evidence="4" key="1">
    <citation type="submission" date="2020-10" db="EMBL/GenBank/DDBJ databases">
        <authorList>
            <person name="Gilroy R."/>
        </authorList>
    </citation>
    <scope>NUCLEOTIDE SEQUENCE</scope>
    <source>
        <strain evidence="4">18911</strain>
    </source>
</reference>
<feature type="non-terminal residue" evidence="4">
    <location>
        <position position="889"/>
    </location>
</feature>
<name>A0A9D1SGS5_9FIRM</name>
<dbReference type="Pfam" id="PF07523">
    <property type="entry name" value="Big_3"/>
    <property type="match status" value="1"/>
</dbReference>
<evidence type="ECO:0000313" key="5">
    <source>
        <dbReference type="Proteomes" id="UP000824094"/>
    </source>
</evidence>
<dbReference type="InterPro" id="IPR013378">
    <property type="entry name" value="InlB-like_B-rpt"/>
</dbReference>
<sequence length="889" mass="98110">MKKCALILILILAGLAVLTACTDPVEVASIAVSDKAEDFKTDYIIGEELDLTGILLTVTRTDGESYDVYADDIKQDLRILNFSTERPVEKLTVILEYKGVRTSYEITVRTSEEGALRYTVTFNSMGGSAVEAQSVPAYSMAVAPADPVLSGYAFKGWYRESTYNNVFNFSTTNITADITLYARWAELHTVAFYGLRDGVDPETADPAVNPDDYVLLQYAEVAEGDAFTAIPAVPAKEGFSATWDRTVFSSVASDLDVYPIYTPIYHTVTFVVETADGERTVGSISHIRKGTYLQYADRTLNPEYAEIIEEFVAQVESMEIPGREFQGNWYPELTNQILSNVTFVANFGARYYDVTLLMNDGTDEVFATIGVQYNLTLNQNTIPGTPKRNGYVFNGWYSDPECNQAWNFTTAITGERTLYAGWRELLPVYFYIPTSSGLEFVTEPEYDEAIGYEADGVTYNLYQTVYVPIGDGVSATAAVVPQAVGHSGIWRYRENGQSFNGVTSLEEQAELYADYSRLNYTVRFIANNETVMTEEVPYQSTVVPPQDPTMPGYSFVHWTTGGAAVEDFSALKITSNIDFTAEFSANSYQVEFYYYANSATADHRISVQYGYSFTFPPVVQQGSRLTGWYAQNNYSTASQWGAGVPLTEANIESRTGTDVDFGALGVNSTVLTLYGGWVRQYTVTFQDEDCGSIGSAVTLDENTVVTADMAPTVAAREGYAQTWNLVEDGVLGGEYAFGTPITSNLVLRAKYSPLEYEVSFEIEFRYKDNTTKGSYIFSERTISVLHGNTIGAGANIPGAGNLSDNEKAAIAAGTGYEELPADFEIMWVNVNTDDITNTVINAADVRFKAYCYVRVFTVTWYSTEVGELTEDAVLQTASVEFGKSVPPYT</sequence>
<evidence type="ECO:0000256" key="1">
    <source>
        <dbReference type="ARBA" id="ARBA00004196"/>
    </source>
</evidence>
<accession>A0A9D1SGS5</accession>
<evidence type="ECO:0000313" key="4">
    <source>
        <dbReference type="EMBL" id="HIU59899.1"/>
    </source>
</evidence>
<evidence type="ECO:0000256" key="2">
    <source>
        <dbReference type="SAM" id="SignalP"/>
    </source>
</evidence>
<dbReference type="NCBIfam" id="TIGR02543">
    <property type="entry name" value="List_Bact_rpt"/>
    <property type="match status" value="2"/>
</dbReference>
<protein>
    <submittedName>
        <fullName evidence="4">InlB B-repeat-containing protein</fullName>
    </submittedName>
</protein>
<dbReference type="Proteomes" id="UP000824094">
    <property type="component" value="Unassembled WGS sequence"/>
</dbReference>
<dbReference type="Pfam" id="PF09479">
    <property type="entry name" value="Flg_new"/>
    <property type="match status" value="4"/>
</dbReference>
<organism evidence="4 5">
    <name type="scientific">Candidatus Stercoripulliclostridium merdigallinarum</name>
    <dbReference type="NCBI Taxonomy" id="2840951"/>
    <lineage>
        <taxon>Bacteria</taxon>
        <taxon>Bacillati</taxon>
        <taxon>Bacillota</taxon>
        <taxon>Clostridia</taxon>
        <taxon>Eubacteriales</taxon>
        <taxon>Candidatus Stercoripulliclostridium</taxon>
    </lineage>
</organism>
<dbReference type="Gene3D" id="2.60.40.3630">
    <property type="match status" value="1"/>
</dbReference>
<feature type="chain" id="PRO_5039664889" evidence="2">
    <location>
        <begin position="23"/>
        <end position="889"/>
    </location>
</feature>
<comment type="caution">
    <text evidence="4">The sequence shown here is derived from an EMBL/GenBank/DDBJ whole genome shotgun (WGS) entry which is preliminary data.</text>
</comment>
<feature type="domain" description="Ig-like" evidence="3">
    <location>
        <begin position="39"/>
        <end position="108"/>
    </location>
</feature>
<dbReference type="GO" id="GO:0030313">
    <property type="term" value="C:cell envelope"/>
    <property type="evidence" value="ECO:0007669"/>
    <property type="project" value="UniProtKB-SubCell"/>
</dbReference>
<dbReference type="InterPro" id="IPR022038">
    <property type="entry name" value="Ig-like_bact"/>
</dbReference>
<keyword evidence="2" id="KW-0732">Signal</keyword>
<reference evidence="4" key="2">
    <citation type="journal article" date="2021" name="PeerJ">
        <title>Extensive microbial diversity within the chicken gut microbiome revealed by metagenomics and culture.</title>
        <authorList>
            <person name="Gilroy R."/>
            <person name="Ravi A."/>
            <person name="Getino M."/>
            <person name="Pursley I."/>
            <person name="Horton D.L."/>
            <person name="Alikhan N.F."/>
            <person name="Baker D."/>
            <person name="Gharbi K."/>
            <person name="Hall N."/>
            <person name="Watson M."/>
            <person name="Adriaenssens E.M."/>
            <person name="Foster-Nyarko E."/>
            <person name="Jarju S."/>
            <person name="Secka A."/>
            <person name="Antonio M."/>
            <person name="Oren A."/>
            <person name="Chaudhuri R.R."/>
            <person name="La Ragione R."/>
            <person name="Hildebrand F."/>
            <person name="Pallen M.J."/>
        </authorList>
    </citation>
    <scope>NUCLEOTIDE SEQUENCE</scope>
    <source>
        <strain evidence="4">18911</strain>
    </source>
</reference>
<dbReference type="EMBL" id="DVNF01000029">
    <property type="protein sequence ID" value="HIU59899.1"/>
    <property type="molecule type" value="Genomic_DNA"/>
</dbReference>